<name>A0AAF0CP22_9BACT</name>
<keyword evidence="2" id="KW-0560">Oxidoreductase</keyword>
<dbReference type="KEGG" id="slom:PXH66_00185"/>
<dbReference type="GO" id="GO:0016491">
    <property type="term" value="F:oxidoreductase activity"/>
    <property type="evidence" value="ECO:0007669"/>
    <property type="project" value="UniProtKB-KW"/>
</dbReference>
<dbReference type="PRINTS" id="PR00080">
    <property type="entry name" value="SDRFAMILY"/>
</dbReference>
<evidence type="ECO:0000256" key="2">
    <source>
        <dbReference type="ARBA" id="ARBA00023002"/>
    </source>
</evidence>
<dbReference type="PANTHER" id="PTHR24321:SF8">
    <property type="entry name" value="ESTRADIOL 17-BETA-DEHYDROGENASE 8-RELATED"/>
    <property type="match status" value="1"/>
</dbReference>
<evidence type="ECO:0000313" key="5">
    <source>
        <dbReference type="EMBL" id="WED65270.1"/>
    </source>
</evidence>
<dbReference type="InterPro" id="IPR036291">
    <property type="entry name" value="NAD(P)-bd_dom_sf"/>
</dbReference>
<dbReference type="NCBIfam" id="NF004203">
    <property type="entry name" value="PRK05653.2-4"/>
    <property type="match status" value="1"/>
</dbReference>
<evidence type="ECO:0000313" key="6">
    <source>
        <dbReference type="Proteomes" id="UP001218638"/>
    </source>
</evidence>
<feature type="domain" description="Ketoreductase" evidence="4">
    <location>
        <begin position="11"/>
        <end position="191"/>
    </location>
</feature>
<evidence type="ECO:0000259" key="4">
    <source>
        <dbReference type="SMART" id="SM00822"/>
    </source>
</evidence>
<dbReference type="Pfam" id="PF13561">
    <property type="entry name" value="adh_short_C2"/>
    <property type="match status" value="1"/>
</dbReference>
<dbReference type="RefSeq" id="WP_330927628.1">
    <property type="nucleotide sequence ID" value="NZ_CP119075.1"/>
</dbReference>
<dbReference type="Proteomes" id="UP001218638">
    <property type="component" value="Chromosome"/>
</dbReference>
<protein>
    <submittedName>
        <fullName evidence="5">SDR family NAD(P)-dependent oxidoreductase</fullName>
    </submittedName>
</protein>
<dbReference type="AlphaFoldDB" id="A0AAF0CP22"/>
<reference evidence="5" key="1">
    <citation type="submission" date="2023-03" db="EMBL/GenBank/DDBJ databases">
        <title>Lomoglobus Profundus gen. nov., sp. nov., a novel member of the phylum Verrucomicrobia, isolated from deep-marine sediment of South China Sea.</title>
        <authorList>
            <person name="Ahmad T."/>
            <person name="Ishaq S.E."/>
            <person name="Wang F."/>
        </authorList>
    </citation>
    <scope>NUCLEOTIDE SEQUENCE</scope>
    <source>
        <strain evidence="5">LMO-M01</strain>
    </source>
</reference>
<dbReference type="PRINTS" id="PR00081">
    <property type="entry name" value="GDHRDH"/>
</dbReference>
<organism evidence="5 6">
    <name type="scientific">Synoicihabitans lomoniglobus</name>
    <dbReference type="NCBI Taxonomy" id="2909285"/>
    <lineage>
        <taxon>Bacteria</taxon>
        <taxon>Pseudomonadati</taxon>
        <taxon>Verrucomicrobiota</taxon>
        <taxon>Opitutia</taxon>
        <taxon>Opitutales</taxon>
        <taxon>Opitutaceae</taxon>
        <taxon>Synoicihabitans</taxon>
    </lineage>
</organism>
<proteinExistence type="inferred from homology"/>
<keyword evidence="6" id="KW-1185">Reference proteome</keyword>
<evidence type="ECO:0000256" key="3">
    <source>
        <dbReference type="ARBA" id="ARBA00023027"/>
    </source>
</evidence>
<comment type="similarity">
    <text evidence="1">Belongs to the short-chain dehydrogenases/reductases (SDR) family.</text>
</comment>
<accession>A0AAF0CP22</accession>
<evidence type="ECO:0000256" key="1">
    <source>
        <dbReference type="ARBA" id="ARBA00006484"/>
    </source>
</evidence>
<dbReference type="SMART" id="SM00822">
    <property type="entry name" value="PKS_KR"/>
    <property type="match status" value="1"/>
</dbReference>
<dbReference type="PANTHER" id="PTHR24321">
    <property type="entry name" value="DEHYDROGENASES, SHORT CHAIN"/>
    <property type="match status" value="1"/>
</dbReference>
<dbReference type="FunFam" id="3.40.50.720:FF:000084">
    <property type="entry name" value="Short-chain dehydrogenase reductase"/>
    <property type="match status" value="1"/>
</dbReference>
<dbReference type="EMBL" id="CP119075">
    <property type="protein sequence ID" value="WED65270.1"/>
    <property type="molecule type" value="Genomic_DNA"/>
</dbReference>
<gene>
    <name evidence="5" type="ORF">PXH66_00185</name>
</gene>
<dbReference type="Gene3D" id="3.40.50.720">
    <property type="entry name" value="NAD(P)-binding Rossmann-like Domain"/>
    <property type="match status" value="1"/>
</dbReference>
<dbReference type="SUPFAM" id="SSF51735">
    <property type="entry name" value="NAD(P)-binding Rossmann-fold domains"/>
    <property type="match status" value="1"/>
</dbReference>
<keyword evidence="3" id="KW-0520">NAD</keyword>
<dbReference type="InterPro" id="IPR002347">
    <property type="entry name" value="SDR_fam"/>
</dbReference>
<sequence length="269" mass="28634">MRIPTNSLDDKVALITGAGSGIGRATAKLMAHCGCRVALLSRTESELEKLADEITRTQDDPERVLVLPADVTDEGAMREAVERIEAKWGRLDILFANAGVNGKWAPIEELSPDDWDRTMQINLKGTFLSIRACVDPMRRAGGGSIVITSSVNGTRMFSNSGASAYAASKAAQLALGRMLAVELADDRIRVNTICPGAIETEIDDNTNRTDIEDLHVPVQFPEGDIPLTGGQPGTAGQVAETVWFLASDASSHTTGAEIFIDGAQSLLVG</sequence>
<dbReference type="InterPro" id="IPR057326">
    <property type="entry name" value="KR_dom"/>
</dbReference>
<dbReference type="CDD" id="cd05233">
    <property type="entry name" value="SDR_c"/>
    <property type="match status" value="1"/>
</dbReference>